<organism evidence="1">
    <name type="scientific">Arundo donax</name>
    <name type="common">Giant reed</name>
    <name type="synonym">Donax arundinaceus</name>
    <dbReference type="NCBI Taxonomy" id="35708"/>
    <lineage>
        <taxon>Eukaryota</taxon>
        <taxon>Viridiplantae</taxon>
        <taxon>Streptophyta</taxon>
        <taxon>Embryophyta</taxon>
        <taxon>Tracheophyta</taxon>
        <taxon>Spermatophyta</taxon>
        <taxon>Magnoliopsida</taxon>
        <taxon>Liliopsida</taxon>
        <taxon>Poales</taxon>
        <taxon>Poaceae</taxon>
        <taxon>PACMAD clade</taxon>
        <taxon>Arundinoideae</taxon>
        <taxon>Arundineae</taxon>
        <taxon>Arundo</taxon>
    </lineage>
</organism>
<dbReference type="AlphaFoldDB" id="A0A0A9G0G5"/>
<name>A0A0A9G0G5_ARUDO</name>
<accession>A0A0A9G0G5</accession>
<reference evidence="1" key="1">
    <citation type="submission" date="2014-09" db="EMBL/GenBank/DDBJ databases">
        <authorList>
            <person name="Magalhaes I.L.F."/>
            <person name="Oliveira U."/>
            <person name="Santos F.R."/>
            <person name="Vidigal T.H.D.A."/>
            <person name="Brescovit A.D."/>
            <person name="Santos A.J."/>
        </authorList>
    </citation>
    <scope>NUCLEOTIDE SEQUENCE</scope>
    <source>
        <tissue evidence="1">Shoot tissue taken approximately 20 cm above the soil surface</tissue>
    </source>
</reference>
<sequence length="20" mass="2261">MVGLAVQQERAYVLMLAHCQ</sequence>
<protein>
    <submittedName>
        <fullName evidence="1">Uncharacterized protein</fullName>
    </submittedName>
</protein>
<reference evidence="1" key="2">
    <citation type="journal article" date="2015" name="Data Brief">
        <title>Shoot transcriptome of the giant reed, Arundo donax.</title>
        <authorList>
            <person name="Barrero R.A."/>
            <person name="Guerrero F.D."/>
            <person name="Moolhuijzen P."/>
            <person name="Goolsby J.A."/>
            <person name="Tidwell J."/>
            <person name="Bellgard S.E."/>
            <person name="Bellgard M.I."/>
        </authorList>
    </citation>
    <scope>NUCLEOTIDE SEQUENCE</scope>
    <source>
        <tissue evidence="1">Shoot tissue taken approximately 20 cm above the soil surface</tissue>
    </source>
</reference>
<evidence type="ECO:0000313" key="1">
    <source>
        <dbReference type="EMBL" id="JAE18012.1"/>
    </source>
</evidence>
<proteinExistence type="predicted"/>
<dbReference type="EMBL" id="GBRH01179884">
    <property type="protein sequence ID" value="JAE18012.1"/>
    <property type="molecule type" value="Transcribed_RNA"/>
</dbReference>